<feature type="region of interest" description="Disordered" evidence="1">
    <location>
        <begin position="1"/>
        <end position="23"/>
    </location>
</feature>
<evidence type="ECO:0000313" key="3">
    <source>
        <dbReference type="EMBL" id="SIR95745.1"/>
    </source>
</evidence>
<reference evidence="2 5" key="1">
    <citation type="submission" date="2017-01" db="EMBL/GenBank/DDBJ databases">
        <title>Complete genome sequence of Haloterrigena daqingensis type strain (JX313T).</title>
        <authorList>
            <person name="Shuang W."/>
        </authorList>
    </citation>
    <scope>NUCLEOTIDE SEQUENCE [LARGE SCALE GENOMIC DNA]</scope>
    <source>
        <strain evidence="2 5">JX313</strain>
    </source>
</reference>
<dbReference type="GeneID" id="30956997"/>
<evidence type="ECO:0000313" key="2">
    <source>
        <dbReference type="EMBL" id="APX97559.1"/>
    </source>
</evidence>
<name>A0A1N7F686_9EURY</name>
<reference evidence="3 4" key="2">
    <citation type="submission" date="2017-01" db="EMBL/GenBank/DDBJ databases">
        <authorList>
            <person name="Mah S.A."/>
            <person name="Swanson W.J."/>
            <person name="Moy G.W."/>
            <person name="Vacquier V.D."/>
        </authorList>
    </citation>
    <scope>NUCLEOTIDE SEQUENCE [LARGE SCALE GENOMIC DNA]</scope>
    <source>
        <strain evidence="3 4">CGMCC 1.8909</strain>
    </source>
</reference>
<sequence>MGSLDAEIDETVRNDTGTYNFDAEPGDEIEIEIENEEGLSTMVLLEDPDDEQVLDEDVETEETFEHEAEMEGAYTIYVMPMEVASVTVWVDS</sequence>
<proteinExistence type="predicted"/>
<evidence type="ECO:0000256" key="1">
    <source>
        <dbReference type="SAM" id="MobiDB-lite"/>
    </source>
</evidence>
<dbReference type="EMBL" id="FTNP01000005">
    <property type="protein sequence ID" value="SIR95745.1"/>
    <property type="molecule type" value="Genomic_DNA"/>
</dbReference>
<keyword evidence="4" id="KW-1185">Reference proteome</keyword>
<dbReference type="EMBL" id="CP019327">
    <property type="protein sequence ID" value="APX97559.1"/>
    <property type="molecule type" value="Genomic_DNA"/>
</dbReference>
<gene>
    <name evidence="2" type="ORF">BB347_13600</name>
    <name evidence="3" type="ORF">SAMN05421809_3035</name>
</gene>
<evidence type="ECO:0000313" key="4">
    <source>
        <dbReference type="Proteomes" id="UP000185687"/>
    </source>
</evidence>
<organism evidence="3 4">
    <name type="scientific">Natronorubrum daqingense</name>
    <dbReference type="NCBI Taxonomy" id="588898"/>
    <lineage>
        <taxon>Archaea</taxon>
        <taxon>Methanobacteriati</taxon>
        <taxon>Methanobacteriota</taxon>
        <taxon>Stenosarchaea group</taxon>
        <taxon>Halobacteria</taxon>
        <taxon>Halobacteriales</taxon>
        <taxon>Natrialbaceae</taxon>
        <taxon>Natronorubrum</taxon>
    </lineage>
</organism>
<dbReference type="AlphaFoldDB" id="A0A1N7F686"/>
<dbReference type="KEGG" id="hda:BB347_13600"/>
<protein>
    <submittedName>
        <fullName evidence="3">Uncharacterized protein</fullName>
    </submittedName>
</protein>
<dbReference type="Gene3D" id="2.60.120.380">
    <property type="match status" value="1"/>
</dbReference>
<evidence type="ECO:0000313" key="5">
    <source>
        <dbReference type="Proteomes" id="UP000187321"/>
    </source>
</evidence>
<dbReference type="Proteomes" id="UP000187321">
    <property type="component" value="Chromosome"/>
</dbReference>
<accession>A0A1N7F686</accession>
<dbReference type="Proteomes" id="UP000185687">
    <property type="component" value="Unassembled WGS sequence"/>
</dbReference>
<dbReference type="RefSeq" id="WP_076583131.1">
    <property type="nucleotide sequence ID" value="NZ_CP019327.1"/>
</dbReference>